<dbReference type="OrthoDB" id="9787933at2"/>
<dbReference type="PROSITE" id="PS51318">
    <property type="entry name" value="TAT"/>
    <property type="match status" value="1"/>
</dbReference>
<dbReference type="Proteomes" id="UP000270626">
    <property type="component" value="Unassembled WGS sequence"/>
</dbReference>
<dbReference type="PANTHER" id="PTHR46623:SF6">
    <property type="entry name" value="ALPHA_BETA-HYDROLASES SUPERFAMILY PROTEIN"/>
    <property type="match status" value="1"/>
</dbReference>
<dbReference type="AlphaFoldDB" id="A0A495WA85"/>
<dbReference type="GO" id="GO:0016787">
    <property type="term" value="F:hydrolase activity"/>
    <property type="evidence" value="ECO:0007669"/>
    <property type="project" value="InterPro"/>
</dbReference>
<keyword evidence="4" id="KW-1185">Reference proteome</keyword>
<feature type="transmembrane region" description="Helical" evidence="1">
    <location>
        <begin position="21"/>
        <end position="39"/>
    </location>
</feature>
<dbReference type="EMBL" id="RBXP01000014">
    <property type="protein sequence ID" value="RKT58602.1"/>
    <property type="molecule type" value="Genomic_DNA"/>
</dbReference>
<proteinExistence type="predicted"/>
<keyword evidence="1" id="KW-0812">Transmembrane</keyword>
<name>A0A495WA85_9RHOO</name>
<evidence type="ECO:0000259" key="2">
    <source>
        <dbReference type="Pfam" id="PF01738"/>
    </source>
</evidence>
<organism evidence="3 4">
    <name type="scientific">Azonexus fungiphilus</name>
    <dbReference type="NCBI Taxonomy" id="146940"/>
    <lineage>
        <taxon>Bacteria</taxon>
        <taxon>Pseudomonadati</taxon>
        <taxon>Pseudomonadota</taxon>
        <taxon>Betaproteobacteria</taxon>
        <taxon>Rhodocyclales</taxon>
        <taxon>Azonexaceae</taxon>
        <taxon>Azonexus</taxon>
    </lineage>
</organism>
<gene>
    <name evidence="3" type="ORF">DFR40_1621</name>
</gene>
<dbReference type="PANTHER" id="PTHR46623">
    <property type="entry name" value="CARBOXYMETHYLENEBUTENOLIDASE-RELATED"/>
    <property type="match status" value="1"/>
</dbReference>
<evidence type="ECO:0000313" key="4">
    <source>
        <dbReference type="Proteomes" id="UP000270626"/>
    </source>
</evidence>
<comment type="caution">
    <text evidence="3">The sequence shown here is derived from an EMBL/GenBank/DDBJ whole genome shotgun (WGS) entry which is preliminary data.</text>
</comment>
<evidence type="ECO:0000313" key="3">
    <source>
        <dbReference type="EMBL" id="RKT58602.1"/>
    </source>
</evidence>
<accession>A0A495WA85</accession>
<keyword evidence="1" id="KW-1133">Transmembrane helix</keyword>
<evidence type="ECO:0000256" key="1">
    <source>
        <dbReference type="SAM" id="Phobius"/>
    </source>
</evidence>
<reference evidence="3 4" key="1">
    <citation type="submission" date="2018-10" db="EMBL/GenBank/DDBJ databases">
        <title>Genomic Encyclopedia of Type Strains, Phase IV (KMG-IV): sequencing the most valuable type-strain genomes for metagenomic binning, comparative biology and taxonomic classification.</title>
        <authorList>
            <person name="Goeker M."/>
        </authorList>
    </citation>
    <scope>NUCLEOTIDE SEQUENCE [LARGE SCALE GENOMIC DNA]</scope>
    <source>
        <strain evidence="3 4">DSM 23841</strain>
    </source>
</reference>
<protein>
    <submittedName>
        <fullName evidence="3">Carboxymethylenebutenolidase</fullName>
    </submittedName>
</protein>
<dbReference type="RefSeq" id="WP_121457972.1">
    <property type="nucleotide sequence ID" value="NZ_RBXP01000014.1"/>
</dbReference>
<sequence length="291" mass="31484">MNESKEFDSLVPAQAFDRRSFLVTSLGAGFALATLPVAAQTAIRTDAAGLLEGEVKVPVHDGAMVAYRAAPAGVARAPVVLLISEIFGVHEYIRDTARRLAKLGYFVVAPELFARQGDPRKIESVAEIIDRISSKTPDAEVMKDLDATVAWAAGQGADSARLAITGFCWGGRITWLYSAHNPGVKAGVAWYGRLVSPVNAYNPRHPIDLVGELRAPVLGLYGGVDTGIPVDTVDAMEAALKTGSPAARASQIHLYDNAPHAFHADYRPSYRKEEAEDGWRRMLDWFRQNGV</sequence>
<dbReference type="InterPro" id="IPR029058">
    <property type="entry name" value="AB_hydrolase_fold"/>
</dbReference>
<dbReference type="Pfam" id="PF01738">
    <property type="entry name" value="DLH"/>
    <property type="match status" value="1"/>
</dbReference>
<keyword evidence="1" id="KW-0472">Membrane</keyword>
<dbReference type="InterPro" id="IPR051049">
    <property type="entry name" value="Dienelactone_hydrolase-like"/>
</dbReference>
<dbReference type="InterPro" id="IPR006311">
    <property type="entry name" value="TAT_signal"/>
</dbReference>
<dbReference type="Gene3D" id="3.40.50.1820">
    <property type="entry name" value="alpha/beta hydrolase"/>
    <property type="match status" value="1"/>
</dbReference>
<feature type="domain" description="Dienelactone hydrolase" evidence="2">
    <location>
        <begin position="66"/>
        <end position="288"/>
    </location>
</feature>
<dbReference type="InterPro" id="IPR002925">
    <property type="entry name" value="Dienelactn_hydro"/>
</dbReference>
<dbReference type="SUPFAM" id="SSF53474">
    <property type="entry name" value="alpha/beta-Hydrolases"/>
    <property type="match status" value="1"/>
</dbReference>